<sequence length="318" mass="34231">MTLGTNEVKNITLADASQLWRFEGNPWDGYQIINGQSNGLLNACPQVKSGTGENNPVTVNSKESIPAGNVSLWIATASTDRQNGFYLNLKDHESMKMNYRSPNLAFWTGGADGGSTFTVKTELPGLKMAADNQTQKCYASLYLPFNVNLPKGVTAYTATSASASALNMTAIADTVVPRLTGVILVREGNETKDLVLNLAAEKAAPTAVQGNLFEGTLKEDSTTTGVLVLAKPANKEVGFYPLKKGVHIPANRAFLKEAKLQGQKALKLNFDGETTDIELVEGQTLVNKAPIYDLSGRRIMKPAKGSLYIQNGKKFIAQ</sequence>
<evidence type="ECO:0000313" key="1">
    <source>
        <dbReference type="EMBL" id="EJX10798.1"/>
    </source>
</evidence>
<accession>J9H441</accession>
<comment type="caution">
    <text evidence="1">The sequence shown here is derived from an EMBL/GenBank/DDBJ whole genome shotgun (WGS) entry which is preliminary data.</text>
</comment>
<name>J9H441_9ZZZZ</name>
<organism evidence="1">
    <name type="scientific">gut metagenome</name>
    <dbReference type="NCBI Taxonomy" id="749906"/>
    <lineage>
        <taxon>unclassified sequences</taxon>
        <taxon>metagenomes</taxon>
        <taxon>organismal metagenomes</taxon>
    </lineage>
</organism>
<dbReference type="AlphaFoldDB" id="J9H441"/>
<reference evidence="1" key="1">
    <citation type="journal article" date="2012" name="PLoS ONE">
        <title>Gene sets for utilization of primary and secondary nutrition supplies in the distal gut of endangered iberian lynx.</title>
        <authorList>
            <person name="Alcaide M."/>
            <person name="Messina E."/>
            <person name="Richter M."/>
            <person name="Bargiela R."/>
            <person name="Peplies J."/>
            <person name="Huws S.A."/>
            <person name="Newbold C.J."/>
            <person name="Golyshin P.N."/>
            <person name="Simon M.A."/>
            <person name="Lopez G."/>
            <person name="Yakimov M.M."/>
            <person name="Ferrer M."/>
        </authorList>
    </citation>
    <scope>NUCLEOTIDE SEQUENCE</scope>
</reference>
<proteinExistence type="predicted"/>
<protein>
    <submittedName>
        <fullName evidence="1">Uncharacterized protein</fullName>
    </submittedName>
</protein>
<gene>
    <name evidence="1" type="ORF">EVA_00500</name>
</gene>
<dbReference type="EMBL" id="AMCI01000075">
    <property type="protein sequence ID" value="EJX10798.1"/>
    <property type="molecule type" value="Genomic_DNA"/>
</dbReference>